<evidence type="ECO:0000313" key="2">
    <source>
        <dbReference type="Proteomes" id="UP001154312"/>
    </source>
</evidence>
<organism evidence="1 2">
    <name type="scientific">Pelotomaculum isophthalicicum JI</name>
    <dbReference type="NCBI Taxonomy" id="947010"/>
    <lineage>
        <taxon>Bacteria</taxon>
        <taxon>Bacillati</taxon>
        <taxon>Bacillota</taxon>
        <taxon>Clostridia</taxon>
        <taxon>Eubacteriales</taxon>
        <taxon>Desulfotomaculaceae</taxon>
        <taxon>Pelotomaculum</taxon>
    </lineage>
</organism>
<dbReference type="Pfam" id="PF04255">
    <property type="entry name" value="DUF433"/>
    <property type="match status" value="1"/>
</dbReference>
<dbReference type="InterPro" id="IPR036388">
    <property type="entry name" value="WH-like_DNA-bd_sf"/>
</dbReference>
<dbReference type="AlphaFoldDB" id="A0A9X4H1V9"/>
<sequence>MSLLNRISVDPAVCHGKACIVGTRIMVSVILDNLAEGKTRDEILKSYPSLQPVDIDAALAYAAMLAKERHLAI</sequence>
<dbReference type="InterPro" id="IPR009057">
    <property type="entry name" value="Homeodomain-like_sf"/>
</dbReference>
<dbReference type="PANTHER" id="PTHR34849">
    <property type="entry name" value="SSL5025 PROTEIN"/>
    <property type="match status" value="1"/>
</dbReference>
<dbReference type="RefSeq" id="WP_277443144.1">
    <property type="nucleotide sequence ID" value="NZ_JAKOAV010000008.1"/>
</dbReference>
<proteinExistence type="predicted"/>
<dbReference type="Proteomes" id="UP001154312">
    <property type="component" value="Unassembled WGS sequence"/>
</dbReference>
<reference evidence="1" key="1">
    <citation type="submission" date="2022-02" db="EMBL/GenBank/DDBJ databases">
        <authorList>
            <person name="Leng L."/>
        </authorList>
    </citation>
    <scope>NUCLEOTIDE SEQUENCE</scope>
    <source>
        <strain evidence="1">JI</strain>
    </source>
</reference>
<evidence type="ECO:0000313" key="1">
    <source>
        <dbReference type="EMBL" id="MDF9407891.1"/>
    </source>
</evidence>
<dbReference type="InterPro" id="IPR007367">
    <property type="entry name" value="DUF433"/>
</dbReference>
<dbReference type="Gene3D" id="1.10.10.10">
    <property type="entry name" value="Winged helix-like DNA-binding domain superfamily/Winged helix DNA-binding domain"/>
    <property type="match status" value="1"/>
</dbReference>
<gene>
    <name evidence="1" type="ORF">L7E55_05880</name>
</gene>
<protein>
    <submittedName>
        <fullName evidence="1">DUF433 domain-containing protein</fullName>
    </submittedName>
</protein>
<accession>A0A9X4H1V9</accession>
<dbReference type="SUPFAM" id="SSF46689">
    <property type="entry name" value="Homeodomain-like"/>
    <property type="match status" value="1"/>
</dbReference>
<comment type="caution">
    <text evidence="1">The sequence shown here is derived from an EMBL/GenBank/DDBJ whole genome shotgun (WGS) entry which is preliminary data.</text>
</comment>
<name>A0A9X4H1V9_9FIRM</name>
<dbReference type="PANTHER" id="PTHR34849:SF3">
    <property type="entry name" value="SSR2962 PROTEIN"/>
    <property type="match status" value="1"/>
</dbReference>
<keyword evidence="2" id="KW-1185">Reference proteome</keyword>
<dbReference type="EMBL" id="JAKOAV010000008">
    <property type="protein sequence ID" value="MDF9407891.1"/>
    <property type="molecule type" value="Genomic_DNA"/>
</dbReference>